<keyword evidence="2" id="KW-1133">Transmembrane helix</keyword>
<organism evidence="3 4">
    <name type="scientific">Cyclobacterium amurskyense</name>
    <dbReference type="NCBI Taxonomy" id="320787"/>
    <lineage>
        <taxon>Bacteria</taxon>
        <taxon>Pseudomonadati</taxon>
        <taxon>Bacteroidota</taxon>
        <taxon>Cytophagia</taxon>
        <taxon>Cytophagales</taxon>
        <taxon>Cyclobacteriaceae</taxon>
        <taxon>Cyclobacterium</taxon>
    </lineage>
</organism>
<evidence type="ECO:0000313" key="4">
    <source>
        <dbReference type="Proteomes" id="UP000036520"/>
    </source>
</evidence>
<keyword evidence="4" id="KW-1185">Reference proteome</keyword>
<evidence type="ECO:0000313" key="3">
    <source>
        <dbReference type="EMBL" id="AKP50888.1"/>
    </source>
</evidence>
<dbReference type="KEGG" id="camu:CA2015_1449"/>
<gene>
    <name evidence="3" type="ORF">CA2015_1449</name>
</gene>
<feature type="transmembrane region" description="Helical" evidence="2">
    <location>
        <begin position="6"/>
        <end position="25"/>
    </location>
</feature>
<dbReference type="OrthoDB" id="1114717at2"/>
<dbReference type="RefSeq" id="WP_048641291.1">
    <property type="nucleotide sequence ID" value="NZ_CP012040.1"/>
</dbReference>
<dbReference type="SUPFAM" id="SSF111369">
    <property type="entry name" value="HlyD-like secretion proteins"/>
    <property type="match status" value="1"/>
</dbReference>
<comment type="similarity">
    <text evidence="1">Belongs to the membrane fusion protein (MFP) (TC 8.A.1) family.</text>
</comment>
<dbReference type="EMBL" id="CP012040">
    <property type="protein sequence ID" value="AKP50888.1"/>
    <property type="molecule type" value="Genomic_DNA"/>
</dbReference>
<dbReference type="Gene3D" id="1.10.287.470">
    <property type="entry name" value="Helix hairpin bin"/>
    <property type="match status" value="1"/>
</dbReference>
<name>A0A0H4PDI1_9BACT</name>
<evidence type="ECO:0000256" key="1">
    <source>
        <dbReference type="ARBA" id="ARBA00009477"/>
    </source>
</evidence>
<dbReference type="InterPro" id="IPR006143">
    <property type="entry name" value="RND_pump_MFP"/>
</dbReference>
<proteinExistence type="inferred from homology"/>
<dbReference type="GO" id="GO:0015562">
    <property type="term" value="F:efflux transmembrane transporter activity"/>
    <property type="evidence" value="ECO:0007669"/>
    <property type="project" value="TreeGrafter"/>
</dbReference>
<dbReference type="NCBIfam" id="TIGR01730">
    <property type="entry name" value="RND_mfp"/>
    <property type="match status" value="1"/>
</dbReference>
<dbReference type="Gene3D" id="2.40.30.170">
    <property type="match status" value="1"/>
</dbReference>
<dbReference type="STRING" id="320787.CA2015_1449"/>
<dbReference type="AlphaFoldDB" id="A0A0H4PDI1"/>
<dbReference type="Gene3D" id="2.40.50.100">
    <property type="match status" value="1"/>
</dbReference>
<protein>
    <submittedName>
        <fullName evidence="3">Efflux transporter, RND family, MFP subunit</fullName>
    </submittedName>
</protein>
<reference evidence="3 4" key="1">
    <citation type="submission" date="2015-07" db="EMBL/GenBank/DDBJ databases">
        <authorList>
            <person name="Kim K.M."/>
        </authorList>
    </citation>
    <scope>NUCLEOTIDE SEQUENCE [LARGE SCALE GENOMIC DNA]</scope>
    <source>
        <strain evidence="3 4">KCTC 12363</strain>
    </source>
</reference>
<evidence type="ECO:0000256" key="2">
    <source>
        <dbReference type="SAM" id="Phobius"/>
    </source>
</evidence>
<keyword evidence="2" id="KW-0472">Membrane</keyword>
<dbReference type="PANTHER" id="PTHR30469">
    <property type="entry name" value="MULTIDRUG RESISTANCE PROTEIN MDTA"/>
    <property type="match status" value="1"/>
</dbReference>
<accession>A0A0H4PDI1</accession>
<dbReference type="Proteomes" id="UP000036520">
    <property type="component" value="Chromosome"/>
</dbReference>
<keyword evidence="2" id="KW-0812">Transmembrane</keyword>
<dbReference type="GO" id="GO:1990281">
    <property type="term" value="C:efflux pump complex"/>
    <property type="evidence" value="ECO:0007669"/>
    <property type="project" value="TreeGrafter"/>
</dbReference>
<sequence length="372" mass="41188">MKRKIIIIAVSVLILVIGFFVSNLLKDSKKVPLKNKGIYTATVFTETIKNATLPVEITATGSLEAKNRVELYAEVQGIMTSPVGSFKEGSLYKKGSSLVAVESDVYRAGLMSQKSSLQNLVTAALADIRLDYASSFSKWSDFLSKIDVSQPLPPLPEVGSEKEKMFVTGRNIYATYYTVRNMELTLAKYNITAPFDGVLVEALVTPGSLIRPGQKLGEFIQPSVFEIEAPVSASMINLLKIGQKVDVTSTDNNSLIWEGEITRINRLVNRETQTTNVYIQLRGKGLEEGMFVKTNIMATEMDNAYELSRSVIFDKDQVFVVKDSILVQKTIEPIYYNDKTVVVRGLEDGEQTLSKLPTGAYPGMKVSIYSEQ</sequence>